<reference evidence="1 2" key="1">
    <citation type="journal article" date="2017" name="ISME J.">
        <title>Energy and carbon metabolisms in a deep terrestrial subsurface fluid microbial community.</title>
        <authorList>
            <person name="Momper L."/>
            <person name="Jungbluth S.P."/>
            <person name="Lee M.D."/>
            <person name="Amend J.P."/>
        </authorList>
    </citation>
    <scope>NUCLEOTIDE SEQUENCE [LARGE SCALE GENOMIC DNA]</scope>
    <source>
        <strain evidence="1">SURF_29</strain>
    </source>
</reference>
<evidence type="ECO:0008006" key="3">
    <source>
        <dbReference type="Google" id="ProtNLM"/>
    </source>
</evidence>
<sequence>MDDIKLTNKEQDSYLKKQIQTGNFASFMLFTGQEGAGKADSAYKFANAVLCANQDGEPCQICDNCKLLNSNSHPDLICLGGGETIKIAEIRDLQKTLYLKPYKASHKVAIIKDAHLMTEESANALLKVLEEPPKSSVIILTSPDKALLPETVVSRSQVVNFGTNGDSEVFFDAEVLKDTSLILGVGGSLYERFSTAHKYAKDKKTATMFLDSLEMVSRQGLLGEGNSKQNIRALENIQESRRYLGRNLSGKFVLENLILTTNYK</sequence>
<dbReference type="GO" id="GO:0006261">
    <property type="term" value="P:DNA-templated DNA replication"/>
    <property type="evidence" value="ECO:0007669"/>
    <property type="project" value="TreeGrafter"/>
</dbReference>
<dbReference type="Pfam" id="PF13177">
    <property type="entry name" value="DNA_pol3_delta2"/>
    <property type="match status" value="1"/>
</dbReference>
<comment type="caution">
    <text evidence="1">The sequence shown here is derived from an EMBL/GenBank/DDBJ whole genome shotgun (WGS) entry which is preliminary data.</text>
</comment>
<dbReference type="Gene3D" id="3.40.50.300">
    <property type="entry name" value="P-loop containing nucleotide triphosphate hydrolases"/>
    <property type="match status" value="1"/>
</dbReference>
<dbReference type="AlphaFoldDB" id="A0A419DA42"/>
<dbReference type="PANTHER" id="PTHR11669:SF8">
    <property type="entry name" value="DNA POLYMERASE III SUBUNIT DELTA"/>
    <property type="match status" value="1"/>
</dbReference>
<organism evidence="1 2">
    <name type="scientific">candidate division WS5 bacterium</name>
    <dbReference type="NCBI Taxonomy" id="2093353"/>
    <lineage>
        <taxon>Bacteria</taxon>
        <taxon>candidate division WS5</taxon>
    </lineage>
</organism>
<gene>
    <name evidence="1" type="ORF">C4544_06665</name>
</gene>
<evidence type="ECO:0000313" key="1">
    <source>
        <dbReference type="EMBL" id="RJO60019.1"/>
    </source>
</evidence>
<evidence type="ECO:0000313" key="2">
    <source>
        <dbReference type="Proteomes" id="UP000285655"/>
    </source>
</evidence>
<dbReference type="Proteomes" id="UP000285655">
    <property type="component" value="Unassembled WGS sequence"/>
</dbReference>
<proteinExistence type="predicted"/>
<dbReference type="InterPro" id="IPR027417">
    <property type="entry name" value="P-loop_NTPase"/>
</dbReference>
<dbReference type="InterPro" id="IPR050238">
    <property type="entry name" value="DNA_Rep/Repair_Clamp_Loader"/>
</dbReference>
<protein>
    <recommendedName>
        <fullName evidence="3">DNA polymerase III subunit delta</fullName>
    </recommendedName>
</protein>
<name>A0A419DA42_9BACT</name>
<dbReference type="PANTHER" id="PTHR11669">
    <property type="entry name" value="REPLICATION FACTOR C / DNA POLYMERASE III GAMMA-TAU SUBUNIT"/>
    <property type="match status" value="1"/>
</dbReference>
<dbReference type="SUPFAM" id="SSF52540">
    <property type="entry name" value="P-loop containing nucleoside triphosphate hydrolases"/>
    <property type="match status" value="1"/>
</dbReference>
<dbReference type="EMBL" id="QZJW01000055">
    <property type="protein sequence ID" value="RJO60019.1"/>
    <property type="molecule type" value="Genomic_DNA"/>
</dbReference>
<accession>A0A419DA42</accession>